<dbReference type="InterPro" id="IPR011013">
    <property type="entry name" value="Gal_mutarotase_sf_dom"/>
</dbReference>
<sequence length="679" mass="77830">MPRDLPIGNGNLLINYDARYNLREIYYPYVGLENHTLGNCCRFGVWTPEGFSWLDDPAMKTEALYQEDTLVTKAISRHDRLGFELIIEDAVDAHTDCMIRKVTVRNLLPQSREFRLYFHLDLEIYGSAIGDTAYFDPDLHSLVFYKRNRYFSLSCQPEGAEGPDPSSFTTGKKRSSGMEGTWKDAEDGQLGRNPITQGSVDGTIEMTLHASGSQEAVGWFWIGLAKSEKELRRREREIRSESASRMLERTMAYWREWVQQDQHDLSELDPKLASLYKRSLLIIRTHFDNRGAITAANDSDILKFARDSYSYMWPRDGALIAHALDRSGYSDLTSRFVAFCEKALTEDGYMMHKYNPDGSPGSSWHPWINEHDEKQFPIQEDETSLVLYSMWHHYQMAGTLSESKKTYEEFVIPAADFLIRYRGATGLPLPSYDLWEERYGVHAFTVATVYAGLLAASNFAKFHGDSVRTIYYRDTAASVKKAVEEQMYSKELGRFLRALYWNSEKASFEPDLKLDASMYGLHDFGMFQPDDPRIVKMMQDMYLALSVKTEVGGLARYENDYYHQISQDIQRIPGNPWIICSLWYAEWQLATAKSEDDLKPALQWLYWAHGHALPSGVMAEQVHPTTGDPLSVSPLAWSHATYVKVVQEYIARSKEIHGEQGDKRKTDVSDEQILTAAVH</sequence>
<protein>
    <submittedName>
        <fullName evidence="3">GH15 family glucan-1,4-alpha-glucosidase</fullName>
    </submittedName>
</protein>
<dbReference type="InterPro" id="IPR008928">
    <property type="entry name" value="6-hairpin_glycosidase_sf"/>
</dbReference>
<evidence type="ECO:0000259" key="2">
    <source>
        <dbReference type="Pfam" id="PF00723"/>
    </source>
</evidence>
<dbReference type="GO" id="GO:0030246">
    <property type="term" value="F:carbohydrate binding"/>
    <property type="evidence" value="ECO:0007669"/>
    <property type="project" value="InterPro"/>
</dbReference>
<keyword evidence="4" id="KW-1185">Reference proteome</keyword>
<comment type="caution">
    <text evidence="3">The sequence shown here is derived from an EMBL/GenBank/DDBJ whole genome shotgun (WGS) entry which is preliminary data.</text>
</comment>
<dbReference type="SUPFAM" id="SSF74650">
    <property type="entry name" value="Galactose mutarotase-like"/>
    <property type="match status" value="1"/>
</dbReference>
<dbReference type="AlphaFoldDB" id="A0A7W5B334"/>
<organism evidence="3 4">
    <name type="scientific">Paenibacillus phyllosphaerae</name>
    <dbReference type="NCBI Taxonomy" id="274593"/>
    <lineage>
        <taxon>Bacteria</taxon>
        <taxon>Bacillati</taxon>
        <taxon>Bacillota</taxon>
        <taxon>Bacilli</taxon>
        <taxon>Bacillales</taxon>
        <taxon>Paenibacillaceae</taxon>
        <taxon>Paenibacillus</taxon>
    </lineage>
</organism>
<dbReference type="GO" id="GO:0004553">
    <property type="term" value="F:hydrolase activity, hydrolyzing O-glycosyl compounds"/>
    <property type="evidence" value="ECO:0007669"/>
    <property type="project" value="TreeGrafter"/>
</dbReference>
<dbReference type="InterPro" id="IPR012341">
    <property type="entry name" value="6hp_glycosidase-like_sf"/>
</dbReference>
<evidence type="ECO:0000256" key="1">
    <source>
        <dbReference type="SAM" id="MobiDB-lite"/>
    </source>
</evidence>
<dbReference type="InterPro" id="IPR014718">
    <property type="entry name" value="GH-type_carb-bd"/>
</dbReference>
<dbReference type="Proteomes" id="UP000570361">
    <property type="component" value="Unassembled WGS sequence"/>
</dbReference>
<name>A0A7W5B334_9BACL</name>
<dbReference type="Pfam" id="PF00723">
    <property type="entry name" value="Glyco_hydro_15"/>
    <property type="match status" value="1"/>
</dbReference>
<evidence type="ECO:0000313" key="4">
    <source>
        <dbReference type="Proteomes" id="UP000570361"/>
    </source>
</evidence>
<dbReference type="GO" id="GO:0005975">
    <property type="term" value="P:carbohydrate metabolic process"/>
    <property type="evidence" value="ECO:0007669"/>
    <property type="project" value="InterPro"/>
</dbReference>
<accession>A0A7W5B334</accession>
<dbReference type="RefSeq" id="WP_183603611.1">
    <property type="nucleotide sequence ID" value="NZ_JACHXK010000019.1"/>
</dbReference>
<reference evidence="3 4" key="1">
    <citation type="submission" date="2020-08" db="EMBL/GenBank/DDBJ databases">
        <title>Genomic Encyclopedia of Type Strains, Phase III (KMG-III): the genomes of soil and plant-associated and newly described type strains.</title>
        <authorList>
            <person name="Whitman W."/>
        </authorList>
    </citation>
    <scope>NUCLEOTIDE SEQUENCE [LARGE SCALE GENOMIC DNA]</scope>
    <source>
        <strain evidence="3 4">CECT 5862</strain>
    </source>
</reference>
<dbReference type="PANTHER" id="PTHR31616">
    <property type="entry name" value="TREHALASE"/>
    <property type="match status" value="1"/>
</dbReference>
<feature type="region of interest" description="Disordered" evidence="1">
    <location>
        <begin position="657"/>
        <end position="679"/>
    </location>
</feature>
<feature type="region of interest" description="Disordered" evidence="1">
    <location>
        <begin position="156"/>
        <end position="193"/>
    </location>
</feature>
<dbReference type="PANTHER" id="PTHR31616:SF13">
    <property type="entry name" value="GLUCAN 1,4-ALPHA-GLUCOSIDASE"/>
    <property type="match status" value="1"/>
</dbReference>
<dbReference type="EMBL" id="JACHXK010000019">
    <property type="protein sequence ID" value="MBB3113540.1"/>
    <property type="molecule type" value="Genomic_DNA"/>
</dbReference>
<feature type="domain" description="GH15-like" evidence="2">
    <location>
        <begin position="276"/>
        <end position="646"/>
    </location>
</feature>
<gene>
    <name evidence="3" type="ORF">FHS18_005652</name>
</gene>
<dbReference type="InterPro" id="IPR011613">
    <property type="entry name" value="GH15-like"/>
</dbReference>
<dbReference type="Gene3D" id="2.70.98.10">
    <property type="match status" value="1"/>
</dbReference>
<proteinExistence type="predicted"/>
<dbReference type="Gene3D" id="1.50.10.10">
    <property type="match status" value="1"/>
</dbReference>
<evidence type="ECO:0000313" key="3">
    <source>
        <dbReference type="EMBL" id="MBB3113540.1"/>
    </source>
</evidence>
<feature type="compositionally biased region" description="Basic and acidic residues" evidence="1">
    <location>
        <begin position="657"/>
        <end position="668"/>
    </location>
</feature>
<dbReference type="GO" id="GO:0016757">
    <property type="term" value="F:glycosyltransferase activity"/>
    <property type="evidence" value="ECO:0007669"/>
    <property type="project" value="UniProtKB-ARBA"/>
</dbReference>
<dbReference type="SUPFAM" id="SSF48208">
    <property type="entry name" value="Six-hairpin glycosidases"/>
    <property type="match status" value="1"/>
</dbReference>